<keyword evidence="2" id="KW-1185">Reference proteome</keyword>
<protein>
    <recommendedName>
        <fullName evidence="3">Twin-arginine translocation signal domain-containing protein</fullName>
    </recommendedName>
</protein>
<evidence type="ECO:0008006" key="3">
    <source>
        <dbReference type="Google" id="ProtNLM"/>
    </source>
</evidence>
<dbReference type="InterPro" id="IPR006311">
    <property type="entry name" value="TAT_signal"/>
</dbReference>
<accession>A0A3N6M1V0</accession>
<gene>
    <name evidence="1" type="ORF">EA462_11830</name>
</gene>
<sequence length="117" mass="13006">MRIDDNNSRSRRNLLKKSGAIGLGAISLSGSAGAHDESVRNLHSEDDFKAENYVEREEFIYRRVQTAETEMLLRLDLGKGEAVFAEMKYARTAEGLTDSPMDGSVEILSKLQIQSVV</sequence>
<comment type="caution">
    <text evidence="1">The sequence shown here is derived from an EMBL/GenBank/DDBJ whole genome shotgun (WGS) entry which is preliminary data.</text>
</comment>
<reference evidence="1 2" key="1">
    <citation type="submission" date="2018-10" db="EMBL/GenBank/DDBJ databases">
        <title>Natrarchaeobius chitinivorans gen. nov., sp. nov., and Natrarchaeobius haloalkaliphilus sp. nov., alkaliphilic, chitin-utilizing haloarchaea from hypersaline alkaline lakes.</title>
        <authorList>
            <person name="Sorokin D.Y."/>
            <person name="Elcheninov A.G."/>
            <person name="Kostrikina N.A."/>
            <person name="Bale N.J."/>
            <person name="Sinninghe Damste J.S."/>
            <person name="Khijniak T.V."/>
            <person name="Kublanov I.V."/>
            <person name="Toshchakov S.V."/>
        </authorList>
    </citation>
    <scope>NUCLEOTIDE SEQUENCE [LARGE SCALE GENOMIC DNA]</scope>
    <source>
        <strain evidence="1 2">AArcht-Sl</strain>
    </source>
</reference>
<organism evidence="1 2">
    <name type="scientific">Natrarchaeobius halalkaliphilus</name>
    <dbReference type="NCBI Taxonomy" id="1679091"/>
    <lineage>
        <taxon>Archaea</taxon>
        <taxon>Methanobacteriati</taxon>
        <taxon>Methanobacteriota</taxon>
        <taxon>Stenosarchaea group</taxon>
        <taxon>Halobacteria</taxon>
        <taxon>Halobacteriales</taxon>
        <taxon>Natrialbaceae</taxon>
        <taxon>Natrarchaeobius</taxon>
    </lineage>
</organism>
<dbReference type="PROSITE" id="PS51318">
    <property type="entry name" value="TAT"/>
    <property type="match status" value="1"/>
</dbReference>
<name>A0A3N6M1V0_9EURY</name>
<evidence type="ECO:0000313" key="2">
    <source>
        <dbReference type="Proteomes" id="UP000273828"/>
    </source>
</evidence>
<dbReference type="EMBL" id="REFY01000004">
    <property type="protein sequence ID" value="RQG89061.1"/>
    <property type="molecule type" value="Genomic_DNA"/>
</dbReference>
<dbReference type="RefSeq" id="WP_124178750.1">
    <property type="nucleotide sequence ID" value="NZ_REFY01000004.1"/>
</dbReference>
<proteinExistence type="predicted"/>
<dbReference type="AlphaFoldDB" id="A0A3N6M1V0"/>
<evidence type="ECO:0000313" key="1">
    <source>
        <dbReference type="EMBL" id="RQG89061.1"/>
    </source>
</evidence>
<dbReference type="Proteomes" id="UP000273828">
    <property type="component" value="Unassembled WGS sequence"/>
</dbReference>